<evidence type="ECO:0000313" key="4">
    <source>
        <dbReference type="EMBL" id="PXF40435.1"/>
    </source>
</evidence>
<dbReference type="Pfam" id="PF04755">
    <property type="entry name" value="PAP_fibrillin"/>
    <property type="match status" value="1"/>
</dbReference>
<protein>
    <submittedName>
        <fullName evidence="4">Putative plastid-lipid-associated protein 12, chloroplastic</fullName>
    </submittedName>
</protein>
<comment type="caution">
    <text evidence="4">The sequence shown here is derived from an EMBL/GenBank/DDBJ whole genome shotgun (WGS) entry which is preliminary data.</text>
</comment>
<dbReference type="InterPro" id="IPR039633">
    <property type="entry name" value="PAP"/>
</dbReference>
<evidence type="ECO:0000256" key="1">
    <source>
        <dbReference type="ARBA" id="ARBA00004474"/>
    </source>
</evidence>
<feature type="domain" description="Plastid lipid-associated protein/fibrillin conserved" evidence="3">
    <location>
        <begin position="73"/>
        <end position="209"/>
    </location>
</feature>
<dbReference type="AlphaFoldDB" id="A0A2V3IEC6"/>
<sequence>MLPSETLVAFHNASPMHLLRAQDAHRPEARRRSVRCVSSPPPARDALISLTAPNSPRVGRDEQLAPLLAQLMNLPPPPVDKRIIGVWRNAHTSVPQTASPIQRAAIVNEKFVPEVQQIVVGDEVPLAIVNRLLFPGGELNIMAVVTDVQTQRLCLRFTRAWFLLGGGFRIPYPVPFRLLGKKSCGWLDIVYIDDELRVTKGNRGSTFVLRKESDDVGLAYTPELREELEKNS</sequence>
<dbReference type="GO" id="GO:0009536">
    <property type="term" value="C:plastid"/>
    <property type="evidence" value="ECO:0007669"/>
    <property type="project" value="UniProtKB-SubCell"/>
</dbReference>
<dbReference type="InterPro" id="IPR006843">
    <property type="entry name" value="PAP/fibrillin_dom"/>
</dbReference>
<dbReference type="OrthoDB" id="348976at2759"/>
<dbReference type="PANTHER" id="PTHR31906">
    <property type="entry name" value="PLASTID-LIPID-ASSOCIATED PROTEIN 4, CHLOROPLASTIC-RELATED"/>
    <property type="match status" value="1"/>
</dbReference>
<proteinExistence type="predicted"/>
<dbReference type="EMBL" id="NBIV01000295">
    <property type="protein sequence ID" value="PXF40435.1"/>
    <property type="molecule type" value="Genomic_DNA"/>
</dbReference>
<reference evidence="4 5" key="1">
    <citation type="journal article" date="2018" name="Mol. Biol. Evol.">
        <title>Analysis of the draft genome of the red seaweed Gracilariopsis chorda provides insights into genome size evolution in Rhodophyta.</title>
        <authorList>
            <person name="Lee J."/>
            <person name="Yang E.C."/>
            <person name="Graf L."/>
            <person name="Yang J.H."/>
            <person name="Qiu H."/>
            <person name="Zel Zion U."/>
            <person name="Chan C.X."/>
            <person name="Stephens T.G."/>
            <person name="Weber A.P.M."/>
            <person name="Boo G.H."/>
            <person name="Boo S.M."/>
            <person name="Kim K.M."/>
            <person name="Shin Y."/>
            <person name="Jung M."/>
            <person name="Lee S.J."/>
            <person name="Yim H.S."/>
            <person name="Lee J.H."/>
            <person name="Bhattacharya D."/>
            <person name="Yoon H.S."/>
        </authorList>
    </citation>
    <scope>NUCLEOTIDE SEQUENCE [LARGE SCALE GENOMIC DNA]</scope>
    <source>
        <strain evidence="4 5">SKKU-2015</strain>
        <tissue evidence="4">Whole body</tissue>
    </source>
</reference>
<gene>
    <name evidence="4" type="ORF">BWQ96_09850</name>
</gene>
<comment type="subcellular location">
    <subcellularLocation>
        <location evidence="1">Plastid</location>
    </subcellularLocation>
</comment>
<accession>A0A2V3IEC6</accession>
<evidence type="ECO:0000313" key="5">
    <source>
        <dbReference type="Proteomes" id="UP000247409"/>
    </source>
</evidence>
<name>A0A2V3IEC6_9FLOR</name>
<keyword evidence="2" id="KW-0934">Plastid</keyword>
<organism evidence="4 5">
    <name type="scientific">Gracilariopsis chorda</name>
    <dbReference type="NCBI Taxonomy" id="448386"/>
    <lineage>
        <taxon>Eukaryota</taxon>
        <taxon>Rhodophyta</taxon>
        <taxon>Florideophyceae</taxon>
        <taxon>Rhodymeniophycidae</taxon>
        <taxon>Gracilariales</taxon>
        <taxon>Gracilariaceae</taxon>
        <taxon>Gracilariopsis</taxon>
    </lineage>
</organism>
<evidence type="ECO:0000256" key="2">
    <source>
        <dbReference type="ARBA" id="ARBA00022640"/>
    </source>
</evidence>
<evidence type="ECO:0000259" key="3">
    <source>
        <dbReference type="Pfam" id="PF04755"/>
    </source>
</evidence>
<keyword evidence="5" id="KW-1185">Reference proteome</keyword>
<dbReference type="Proteomes" id="UP000247409">
    <property type="component" value="Unassembled WGS sequence"/>
</dbReference>